<evidence type="ECO:0000256" key="1">
    <source>
        <dbReference type="ARBA" id="ARBA00004651"/>
    </source>
</evidence>
<dbReference type="InterPro" id="IPR003838">
    <property type="entry name" value="ABC3_permease_C"/>
</dbReference>
<comment type="caution">
    <text evidence="9">The sequence shown here is derived from an EMBL/GenBank/DDBJ whole genome shotgun (WGS) entry which is preliminary data.</text>
</comment>
<dbReference type="Pfam" id="PF02687">
    <property type="entry name" value="FtsX"/>
    <property type="match status" value="1"/>
</dbReference>
<keyword evidence="4 7" id="KW-1133">Transmembrane helix</keyword>
<feature type="transmembrane region" description="Helical" evidence="7">
    <location>
        <begin position="16"/>
        <end position="34"/>
    </location>
</feature>
<sequence length="419" mass="48888">MIKHLLTLIWNQRNGNVWIFLELLLVTAMLWVMADSLLVDTYTYRQPIGVDTQHTYLLSFGLTDDVTEMDIERNNQATQDLLQLIGNLRQCSEVEAVCLSKIATPYTYNRGWSGLMPVEDTASASYAYRVRYVDLEYFRVFKVRDKEGRPLYDQVLKNPGEVVLSETLDEIFFPEGSGRTQREVKWGPKSTESMKVSAVSAPLKEMDFDTYQPTYYYVWRTEQDFLDEVAENDIRFYNCLFRMKKDYSQQEMEAFLQQESERLQVGNVYVSSVKPISEYRADMLKPRLDNQKKKIAMVGFMLVNIFFGIVGTFWLRTQSRRAEIGLRAAVGASKAQLRRELFLEGLFLLALTLPFLLIFLINMLYLDMPDTYRLAYTWWRFLITLSVSYLLMGGMIYLGIRIPANKITRMNPAETLHYE</sequence>
<proteinExistence type="inferred from homology"/>
<comment type="subcellular location">
    <subcellularLocation>
        <location evidence="1">Cell membrane</location>
        <topology evidence="1">Multi-pass membrane protein</topology>
    </subcellularLocation>
</comment>
<keyword evidence="10" id="KW-1185">Reference proteome</keyword>
<evidence type="ECO:0000256" key="7">
    <source>
        <dbReference type="SAM" id="Phobius"/>
    </source>
</evidence>
<evidence type="ECO:0000256" key="5">
    <source>
        <dbReference type="ARBA" id="ARBA00023136"/>
    </source>
</evidence>
<feature type="transmembrane region" description="Helical" evidence="7">
    <location>
        <begin position="341"/>
        <end position="366"/>
    </location>
</feature>
<evidence type="ECO:0000313" key="10">
    <source>
        <dbReference type="Proteomes" id="UP001165444"/>
    </source>
</evidence>
<evidence type="ECO:0000313" key="9">
    <source>
        <dbReference type="EMBL" id="MCJ2381435.1"/>
    </source>
</evidence>
<protein>
    <submittedName>
        <fullName evidence="9">ABC transporter permease</fullName>
    </submittedName>
</protein>
<gene>
    <name evidence="9" type="ORF">MUN53_12590</name>
</gene>
<evidence type="ECO:0000256" key="2">
    <source>
        <dbReference type="ARBA" id="ARBA00022475"/>
    </source>
</evidence>
<name>A0ABT0C335_9BACT</name>
<evidence type="ECO:0000256" key="4">
    <source>
        <dbReference type="ARBA" id="ARBA00022989"/>
    </source>
</evidence>
<feature type="transmembrane region" description="Helical" evidence="7">
    <location>
        <begin position="295"/>
        <end position="315"/>
    </location>
</feature>
<dbReference type="PANTHER" id="PTHR30572:SF4">
    <property type="entry name" value="ABC TRANSPORTER PERMEASE YTRF"/>
    <property type="match status" value="1"/>
</dbReference>
<evidence type="ECO:0000256" key="3">
    <source>
        <dbReference type="ARBA" id="ARBA00022692"/>
    </source>
</evidence>
<organism evidence="9 10">
    <name type="scientific">Parabacteroides faecalis</name>
    <dbReference type="NCBI Taxonomy" id="2924040"/>
    <lineage>
        <taxon>Bacteria</taxon>
        <taxon>Pseudomonadati</taxon>
        <taxon>Bacteroidota</taxon>
        <taxon>Bacteroidia</taxon>
        <taxon>Bacteroidales</taxon>
        <taxon>Tannerellaceae</taxon>
        <taxon>Parabacteroides</taxon>
    </lineage>
</organism>
<accession>A0ABT0C335</accession>
<dbReference type="PANTHER" id="PTHR30572">
    <property type="entry name" value="MEMBRANE COMPONENT OF TRANSPORTER-RELATED"/>
    <property type="match status" value="1"/>
</dbReference>
<dbReference type="EMBL" id="JAKZMM010000033">
    <property type="protein sequence ID" value="MCJ2381435.1"/>
    <property type="molecule type" value="Genomic_DNA"/>
</dbReference>
<keyword evidence="5 7" id="KW-0472">Membrane</keyword>
<dbReference type="RefSeq" id="WP_243325791.1">
    <property type="nucleotide sequence ID" value="NZ_JAKZMM010000033.1"/>
</dbReference>
<comment type="similarity">
    <text evidence="6">Belongs to the ABC-4 integral membrane protein family.</text>
</comment>
<keyword evidence="3 7" id="KW-0812">Transmembrane</keyword>
<dbReference type="InterPro" id="IPR050250">
    <property type="entry name" value="Macrolide_Exporter_MacB"/>
</dbReference>
<reference evidence="9 10" key="1">
    <citation type="submission" date="2022-03" db="EMBL/GenBank/DDBJ databases">
        <title>Parabacteroides sp. nov. isolated from swine feces.</title>
        <authorList>
            <person name="Bak J.E."/>
        </authorList>
    </citation>
    <scope>NUCLEOTIDE SEQUENCE [LARGE SCALE GENOMIC DNA]</scope>
    <source>
        <strain evidence="9 10">AGMB00274</strain>
    </source>
</reference>
<feature type="domain" description="ABC3 transporter permease C-terminal" evidence="8">
    <location>
        <begin position="296"/>
        <end position="412"/>
    </location>
</feature>
<keyword evidence="2" id="KW-1003">Cell membrane</keyword>
<evidence type="ECO:0000259" key="8">
    <source>
        <dbReference type="Pfam" id="PF02687"/>
    </source>
</evidence>
<evidence type="ECO:0000256" key="6">
    <source>
        <dbReference type="ARBA" id="ARBA00038076"/>
    </source>
</evidence>
<feature type="transmembrane region" description="Helical" evidence="7">
    <location>
        <begin position="378"/>
        <end position="400"/>
    </location>
</feature>
<dbReference type="Proteomes" id="UP001165444">
    <property type="component" value="Unassembled WGS sequence"/>
</dbReference>